<keyword evidence="4" id="KW-1015">Disulfide bond</keyword>
<protein>
    <submittedName>
        <fullName evidence="8">Low-density lipoprotein receptor-related protein 6</fullName>
    </submittedName>
</protein>
<dbReference type="Pfam" id="PF00058">
    <property type="entry name" value="Ldl_recept_b"/>
    <property type="match status" value="2"/>
</dbReference>
<keyword evidence="9" id="KW-1185">Reference proteome</keyword>
<feature type="repeat" description="LDL-receptor class B" evidence="6">
    <location>
        <begin position="1"/>
        <end position="42"/>
    </location>
</feature>
<name>A0AAV4VZS3_CAEEX</name>
<feature type="repeat" description="LDL-receptor class B" evidence="6">
    <location>
        <begin position="267"/>
        <end position="293"/>
    </location>
</feature>
<evidence type="ECO:0000256" key="2">
    <source>
        <dbReference type="ARBA" id="ARBA00022729"/>
    </source>
</evidence>
<accession>A0AAV4VZS3</accession>
<evidence type="ECO:0000256" key="3">
    <source>
        <dbReference type="ARBA" id="ARBA00022737"/>
    </source>
</evidence>
<proteinExistence type="predicted"/>
<evidence type="ECO:0000256" key="4">
    <source>
        <dbReference type="ARBA" id="ARBA00023157"/>
    </source>
</evidence>
<dbReference type="PANTHER" id="PTHR46513">
    <property type="entry name" value="VITELLOGENIN RECEPTOR-LIKE PROTEIN-RELATED-RELATED"/>
    <property type="match status" value="1"/>
</dbReference>
<gene>
    <name evidence="8" type="primary">LRP6</name>
    <name evidence="8" type="ORF">CEXT_519791</name>
</gene>
<evidence type="ECO:0000313" key="8">
    <source>
        <dbReference type="EMBL" id="GIY75806.1"/>
    </source>
</evidence>
<keyword evidence="3" id="KW-0677">Repeat</keyword>
<dbReference type="SUPFAM" id="SSF57196">
    <property type="entry name" value="EGF/Laminin"/>
    <property type="match status" value="1"/>
</dbReference>
<evidence type="ECO:0000256" key="6">
    <source>
        <dbReference type="PROSITE-ProRule" id="PRU00461"/>
    </source>
</evidence>
<organism evidence="8 9">
    <name type="scientific">Caerostris extrusa</name>
    <name type="common">Bark spider</name>
    <name type="synonym">Caerostris bankana</name>
    <dbReference type="NCBI Taxonomy" id="172846"/>
    <lineage>
        <taxon>Eukaryota</taxon>
        <taxon>Metazoa</taxon>
        <taxon>Ecdysozoa</taxon>
        <taxon>Arthropoda</taxon>
        <taxon>Chelicerata</taxon>
        <taxon>Arachnida</taxon>
        <taxon>Araneae</taxon>
        <taxon>Araneomorphae</taxon>
        <taxon>Entelegynae</taxon>
        <taxon>Araneoidea</taxon>
        <taxon>Araneidae</taxon>
        <taxon>Caerostris</taxon>
    </lineage>
</organism>
<dbReference type="Pfam" id="PF14670">
    <property type="entry name" value="FXa_inhibition"/>
    <property type="match status" value="1"/>
</dbReference>
<dbReference type="EMBL" id="BPLR01015393">
    <property type="protein sequence ID" value="GIY75806.1"/>
    <property type="molecule type" value="Genomic_DNA"/>
</dbReference>
<dbReference type="AlphaFoldDB" id="A0AAV4VZS3"/>
<comment type="caution">
    <text evidence="8">The sequence shown here is derived from an EMBL/GenBank/DDBJ whole genome shotgun (WGS) entry which is preliminary data.</text>
</comment>
<dbReference type="InterPro" id="IPR050778">
    <property type="entry name" value="Cueball_EGF_LRP_Nidogen"/>
</dbReference>
<keyword evidence="5" id="KW-0325">Glycoprotein</keyword>
<reference evidence="8 9" key="1">
    <citation type="submission" date="2021-06" db="EMBL/GenBank/DDBJ databases">
        <title>Caerostris extrusa draft genome.</title>
        <authorList>
            <person name="Kono N."/>
            <person name="Arakawa K."/>
        </authorList>
    </citation>
    <scope>NUCLEOTIDE SEQUENCE [LARGE SCALE GENOMIC DNA]</scope>
</reference>
<keyword evidence="1" id="KW-0245">EGF-like domain</keyword>
<dbReference type="PROSITE" id="PS51120">
    <property type="entry name" value="LDLRB"/>
    <property type="match status" value="4"/>
</dbReference>
<dbReference type="SUPFAM" id="SSF63825">
    <property type="entry name" value="YWTD domain"/>
    <property type="match status" value="2"/>
</dbReference>
<dbReference type="InterPro" id="IPR000033">
    <property type="entry name" value="LDLR_classB_rpt"/>
</dbReference>
<dbReference type="InterPro" id="IPR000742">
    <property type="entry name" value="EGF"/>
</dbReference>
<evidence type="ECO:0000259" key="7">
    <source>
        <dbReference type="SMART" id="SM00181"/>
    </source>
</evidence>
<dbReference type="InterPro" id="IPR011042">
    <property type="entry name" value="6-blade_b-propeller_TolB-like"/>
</dbReference>
<feature type="repeat" description="LDL-receptor class B" evidence="6">
    <location>
        <begin position="217"/>
        <end position="266"/>
    </location>
</feature>
<dbReference type="Gene3D" id="2.120.10.30">
    <property type="entry name" value="TolB, C-terminal domain"/>
    <property type="match status" value="2"/>
</dbReference>
<evidence type="ECO:0000256" key="1">
    <source>
        <dbReference type="ARBA" id="ARBA00022536"/>
    </source>
</evidence>
<dbReference type="PANTHER" id="PTHR46513:SF41">
    <property type="entry name" value="LOW-DENSITY LIPOPROTEIN RECEPTOR-RELATED PROTEIN"/>
    <property type="match status" value="1"/>
</dbReference>
<keyword evidence="8" id="KW-0675">Receptor</keyword>
<keyword evidence="2" id="KW-0732">Signal</keyword>
<evidence type="ECO:0000313" key="9">
    <source>
        <dbReference type="Proteomes" id="UP001054945"/>
    </source>
</evidence>
<sequence>MYWSDWGDDPKIEKAALDGSQRVVLISSGLGWPNGLAIDYDERKLYWGDAKTDKIESASNLDGTDRRELVSDHLPHIFGFSLLGKYIYWTDWQRRSIERVDKLTGVTRNIVIDQLPDLMGLKALNVNAVSGSNPCAFNNGNCSHLCLNRPGNNFTCSCPIGLELTDDNKTCIVPEAFLIFSAKDNIRRISLESNHGDLIPISGVREVNALDYDINEDRIYWTDVLSKLIESCKEDYKSRFMNGSHIELIIEFGLNYPEGMAVDWIAQNLYWADMGLNRIEVSRLNGQHRRVLLCIKTWMIPELLLWIQLKDIYWSDWGTNGRIEKSCT</sequence>
<feature type="domain" description="EGF-like" evidence="7">
    <location>
        <begin position="134"/>
        <end position="172"/>
    </location>
</feature>
<dbReference type="SMART" id="SM00135">
    <property type="entry name" value="LY"/>
    <property type="match status" value="4"/>
</dbReference>
<evidence type="ECO:0000256" key="5">
    <source>
        <dbReference type="ARBA" id="ARBA00023180"/>
    </source>
</evidence>
<dbReference type="Proteomes" id="UP001054945">
    <property type="component" value="Unassembled WGS sequence"/>
</dbReference>
<feature type="repeat" description="LDL-receptor class B" evidence="6">
    <location>
        <begin position="43"/>
        <end position="86"/>
    </location>
</feature>
<keyword evidence="8" id="KW-0449">Lipoprotein</keyword>
<dbReference type="SMART" id="SM00181">
    <property type="entry name" value="EGF"/>
    <property type="match status" value="1"/>
</dbReference>
<dbReference type="FunFam" id="2.120.10.30:FF:000241">
    <property type="entry name" value="Low-density lipoprotein receptor-related protein 6"/>
    <property type="match status" value="1"/>
</dbReference>